<evidence type="ECO:0000313" key="2">
    <source>
        <dbReference type="EMBL" id="MBR7890123.1"/>
    </source>
</evidence>
<reference evidence="2 3" key="1">
    <citation type="submission" date="2021-04" db="EMBL/GenBank/DDBJ databases">
        <authorList>
            <person name="Sun C."/>
        </authorList>
    </citation>
    <scope>NUCLEOTIDE SEQUENCE [LARGE SCALE GENOMIC DNA]</scope>
    <source>
        <strain evidence="2 3">A79</strain>
    </source>
</reference>
<keyword evidence="3" id="KW-1185">Reference proteome</keyword>
<dbReference type="PANTHER" id="PTHR30399">
    <property type="entry name" value="UNCHARACTERIZED PROTEIN YGJP"/>
    <property type="match status" value="1"/>
</dbReference>
<dbReference type="CDD" id="cd07344">
    <property type="entry name" value="M48_yhfN_like"/>
    <property type="match status" value="1"/>
</dbReference>
<dbReference type="InterPro" id="IPR053136">
    <property type="entry name" value="UTP_pyrophosphatase-like"/>
</dbReference>
<dbReference type="InterPro" id="IPR002725">
    <property type="entry name" value="YgjP-like_metallopeptidase"/>
</dbReference>
<dbReference type="Pfam" id="PF01863">
    <property type="entry name" value="YgjP-like"/>
    <property type="match status" value="1"/>
</dbReference>
<feature type="domain" description="YgjP-like metallopeptidase" evidence="1">
    <location>
        <begin position="25"/>
        <end position="230"/>
    </location>
</feature>
<dbReference type="Proteomes" id="UP000679722">
    <property type="component" value="Unassembled WGS sequence"/>
</dbReference>
<gene>
    <name evidence="2" type="ORF">J9B83_14510</name>
</gene>
<accession>A0ABS5HER4</accession>
<proteinExistence type="predicted"/>
<sequence length="240" mass="28206">MADSEIMVSGIRIQIVRKAIKHLHLGVYPPEGHVRVAVPEHVTDERIRLAVIDKLAWIKKQQAEFMAQPRQTAREMVAGESHYFFGKSYRLEVIEQVGKHKVELVGGNKIRLSVTANTSTENRLKLMSEWYREQLKQITPKLLAKWQAKIGVVADDWGVKKMKTKWGSCNIEAKRIWLNLDLAKKPPECLEYILVHELVHLLERHHNDRFIGYMDEFMPKWRLHRETLNRSPLSHEEWEY</sequence>
<evidence type="ECO:0000259" key="1">
    <source>
        <dbReference type="Pfam" id="PF01863"/>
    </source>
</evidence>
<dbReference type="EMBL" id="JAGSSV010000030">
    <property type="protein sequence ID" value="MBR7890123.1"/>
    <property type="molecule type" value="Genomic_DNA"/>
</dbReference>
<protein>
    <submittedName>
        <fullName evidence="2">M48 family metallopeptidase</fullName>
    </submittedName>
</protein>
<reference evidence="3" key="2">
    <citation type="submission" date="2023-07" db="EMBL/GenBank/DDBJ databases">
        <title>Marinomonas vulgaris A79, complete genome.</title>
        <authorList>
            <person name="Ying J.-J."/>
        </authorList>
    </citation>
    <scope>NUCLEOTIDE SEQUENCE [LARGE SCALE GENOMIC DNA]</scope>
    <source>
        <strain evidence="3">A79</strain>
    </source>
</reference>
<name>A0ABS5HER4_9GAMM</name>
<comment type="caution">
    <text evidence="2">The sequence shown here is derived from an EMBL/GenBank/DDBJ whole genome shotgun (WGS) entry which is preliminary data.</text>
</comment>
<evidence type="ECO:0000313" key="3">
    <source>
        <dbReference type="Proteomes" id="UP000679722"/>
    </source>
</evidence>
<organism evidence="2 3">
    <name type="scientific">Marinomonas vulgaris</name>
    <dbReference type="NCBI Taxonomy" id="2823372"/>
    <lineage>
        <taxon>Bacteria</taxon>
        <taxon>Pseudomonadati</taxon>
        <taxon>Pseudomonadota</taxon>
        <taxon>Gammaproteobacteria</taxon>
        <taxon>Oceanospirillales</taxon>
        <taxon>Oceanospirillaceae</taxon>
        <taxon>Marinomonas</taxon>
    </lineage>
</organism>
<dbReference type="Gene3D" id="3.30.2010.10">
    <property type="entry name" value="Metalloproteases ('zincins'), catalytic domain"/>
    <property type="match status" value="1"/>
</dbReference>
<dbReference type="PANTHER" id="PTHR30399:SF1">
    <property type="entry name" value="UTP PYROPHOSPHATASE"/>
    <property type="match status" value="1"/>
</dbReference>